<dbReference type="Proteomes" id="UP000009286">
    <property type="component" value="Chromosome"/>
</dbReference>
<evidence type="ECO:0000313" key="3">
    <source>
        <dbReference type="Proteomes" id="UP000009286"/>
    </source>
</evidence>
<sequence>MNNAKPNIVADTFKILILNIGNHYFGAPIESIQDVIQRNPTTPVPLTPPNIIGLLNLRGHIVTEIDVAYTLGIHNRDWLAGNNGYSIVINRGGEMYSLVFEGIGDVVDVMDSSIEKLPDTINRKWFSISRGVCRMGDKLVVLLDFNLMIDHLTPEPANMV</sequence>
<accession>G2KSC2</accession>
<dbReference type="InterPro" id="IPR002545">
    <property type="entry name" value="CheW-lke_dom"/>
</dbReference>
<dbReference type="OrthoDB" id="9794382at2"/>
<dbReference type="GO" id="GO:0006935">
    <property type="term" value="P:chemotaxis"/>
    <property type="evidence" value="ECO:0007669"/>
    <property type="project" value="InterPro"/>
</dbReference>
<dbReference type="PANTHER" id="PTHR22617">
    <property type="entry name" value="CHEMOTAXIS SENSOR HISTIDINE KINASE-RELATED"/>
    <property type="match status" value="1"/>
</dbReference>
<dbReference type="SUPFAM" id="SSF50341">
    <property type="entry name" value="CheW-like"/>
    <property type="match status" value="1"/>
</dbReference>
<dbReference type="Gene3D" id="2.40.50.180">
    <property type="entry name" value="CheA-289, Domain 4"/>
    <property type="match status" value="1"/>
</dbReference>
<keyword evidence="3" id="KW-1185">Reference proteome</keyword>
<protein>
    <submittedName>
        <fullName evidence="2">CheW-like domain protein</fullName>
    </submittedName>
</protein>
<dbReference type="PROSITE" id="PS50851">
    <property type="entry name" value="CHEW"/>
    <property type="match status" value="1"/>
</dbReference>
<name>G2KSC2_MICAA</name>
<evidence type="ECO:0000259" key="1">
    <source>
        <dbReference type="PROSITE" id="PS50851"/>
    </source>
</evidence>
<dbReference type="AlphaFoldDB" id="G2KSC2"/>
<gene>
    <name evidence="2" type="ordered locus">MICA_468</name>
</gene>
<organism evidence="2 3">
    <name type="scientific">Micavibrio aeruginosavorus (strain ARL-13)</name>
    <dbReference type="NCBI Taxonomy" id="856793"/>
    <lineage>
        <taxon>Bacteria</taxon>
        <taxon>Pseudomonadati</taxon>
        <taxon>Bdellovibrionota</taxon>
        <taxon>Bdellovibrionia</taxon>
        <taxon>Bdellovibrionales</taxon>
        <taxon>Pseudobdellovibrionaceae</taxon>
        <taxon>Micavibrio</taxon>
    </lineage>
</organism>
<dbReference type="EMBL" id="CP002382">
    <property type="protein sequence ID" value="AEP08805.1"/>
    <property type="molecule type" value="Genomic_DNA"/>
</dbReference>
<dbReference type="Pfam" id="PF01584">
    <property type="entry name" value="CheW"/>
    <property type="match status" value="1"/>
</dbReference>
<dbReference type="GO" id="GO:0007165">
    <property type="term" value="P:signal transduction"/>
    <property type="evidence" value="ECO:0007669"/>
    <property type="project" value="InterPro"/>
</dbReference>
<evidence type="ECO:0000313" key="2">
    <source>
        <dbReference type="EMBL" id="AEP08805.1"/>
    </source>
</evidence>
<dbReference type="PANTHER" id="PTHR22617:SF23">
    <property type="entry name" value="CHEMOTAXIS PROTEIN CHEW"/>
    <property type="match status" value="1"/>
</dbReference>
<dbReference type="GO" id="GO:0005829">
    <property type="term" value="C:cytosol"/>
    <property type="evidence" value="ECO:0007669"/>
    <property type="project" value="TreeGrafter"/>
</dbReference>
<proteinExistence type="predicted"/>
<dbReference type="InterPro" id="IPR036061">
    <property type="entry name" value="CheW-like_dom_sf"/>
</dbReference>
<feature type="domain" description="CheW-like" evidence="1">
    <location>
        <begin position="12"/>
        <end position="154"/>
    </location>
</feature>
<reference evidence="2 3" key="1">
    <citation type="journal article" date="2011" name="BMC Genomics">
        <title>Genomic insights into an obligate epibiotic bacterial predator: Micavibrio aeruginosavorus ARL-13.</title>
        <authorList>
            <person name="Wang Z."/>
            <person name="Kadouri D."/>
            <person name="Wu M."/>
        </authorList>
    </citation>
    <scope>NUCLEOTIDE SEQUENCE [LARGE SCALE GENOMIC DNA]</scope>
    <source>
        <strain evidence="2 3">ARL-13</strain>
    </source>
</reference>
<dbReference type="KEGG" id="mai:MICA_468"/>
<dbReference type="InterPro" id="IPR039315">
    <property type="entry name" value="CheW"/>
</dbReference>
<dbReference type="RefSeq" id="WP_014102028.1">
    <property type="nucleotide sequence ID" value="NC_016026.1"/>
</dbReference>
<dbReference type="Gene3D" id="2.30.30.40">
    <property type="entry name" value="SH3 Domains"/>
    <property type="match status" value="1"/>
</dbReference>
<dbReference type="eggNOG" id="COG0835">
    <property type="taxonomic scope" value="Bacteria"/>
</dbReference>
<dbReference type="SMART" id="SM00260">
    <property type="entry name" value="CheW"/>
    <property type="match status" value="1"/>
</dbReference>
<dbReference type="STRING" id="856793.MICA_468"/>
<dbReference type="HOGENOM" id="CLU_048995_3_1_5"/>